<dbReference type="RefSeq" id="WP_210158826.1">
    <property type="nucleotide sequence ID" value="NZ_JAFCNB010000020.1"/>
</dbReference>
<dbReference type="EMBL" id="JAFCNB010000020">
    <property type="protein sequence ID" value="MBP2707566.1"/>
    <property type="molecule type" value="Genomic_DNA"/>
</dbReference>
<feature type="transmembrane region" description="Helical" evidence="1">
    <location>
        <begin position="167"/>
        <end position="192"/>
    </location>
</feature>
<sequence>MITRDPVAPTAESRRSAVLPYRVLLSEWTKFRSIRATVWLLAGAFVVAAVYAFLFGTASARQYTAATAADQAAFDPTDPGFRSLLLAGVLANAVGVLAVTSEYASGTIRVSVTAVARRRSLVAAKAVVAGAVLCLAGPLIALTSFLVAQAALAANGAPVARIGDPGVPGAIAGAGVFFGLLGVFGVGLGFLLRRSAGAVWAAALLILLPGMASLFPKGLALWMVTWWPTAAGVRLFSVHPPAGGPSALGGGALLTVAVLAFLVGAMALFRKRDV</sequence>
<feature type="transmembrane region" description="Helical" evidence="1">
    <location>
        <begin position="38"/>
        <end position="60"/>
    </location>
</feature>
<protein>
    <recommendedName>
        <fullName evidence="4">ABC transporter permease</fullName>
    </recommendedName>
</protein>
<evidence type="ECO:0008006" key="4">
    <source>
        <dbReference type="Google" id="ProtNLM"/>
    </source>
</evidence>
<name>A0A940WL88_9ACTN</name>
<keyword evidence="1" id="KW-0812">Transmembrane</keyword>
<keyword evidence="1" id="KW-0472">Membrane</keyword>
<organism evidence="2 3">
    <name type="scientific">Microbispora oryzae</name>
    <dbReference type="NCBI Taxonomy" id="2806554"/>
    <lineage>
        <taxon>Bacteria</taxon>
        <taxon>Bacillati</taxon>
        <taxon>Actinomycetota</taxon>
        <taxon>Actinomycetes</taxon>
        <taxon>Streptosporangiales</taxon>
        <taxon>Streptosporangiaceae</taxon>
        <taxon>Microbispora</taxon>
    </lineage>
</organism>
<dbReference type="AlphaFoldDB" id="A0A940WL88"/>
<accession>A0A940WL88</accession>
<dbReference type="GO" id="GO:0005886">
    <property type="term" value="C:plasma membrane"/>
    <property type="evidence" value="ECO:0007669"/>
    <property type="project" value="UniProtKB-SubCell"/>
</dbReference>
<dbReference type="GO" id="GO:0140359">
    <property type="term" value="F:ABC-type transporter activity"/>
    <property type="evidence" value="ECO:0007669"/>
    <property type="project" value="InterPro"/>
</dbReference>
<feature type="transmembrane region" description="Helical" evidence="1">
    <location>
        <begin position="121"/>
        <end position="147"/>
    </location>
</feature>
<proteinExistence type="predicted"/>
<keyword evidence="3" id="KW-1185">Reference proteome</keyword>
<comment type="caution">
    <text evidence="2">The sequence shown here is derived from an EMBL/GenBank/DDBJ whole genome shotgun (WGS) entry which is preliminary data.</text>
</comment>
<dbReference type="Proteomes" id="UP000674234">
    <property type="component" value="Unassembled WGS sequence"/>
</dbReference>
<feature type="transmembrane region" description="Helical" evidence="1">
    <location>
        <begin position="199"/>
        <end position="227"/>
    </location>
</feature>
<evidence type="ECO:0000313" key="3">
    <source>
        <dbReference type="Proteomes" id="UP000674234"/>
    </source>
</evidence>
<feature type="transmembrane region" description="Helical" evidence="1">
    <location>
        <begin position="247"/>
        <end position="269"/>
    </location>
</feature>
<keyword evidence="1" id="KW-1133">Transmembrane helix</keyword>
<gene>
    <name evidence="2" type="ORF">JOL79_27660</name>
</gene>
<reference evidence="2" key="1">
    <citation type="submission" date="2021-02" db="EMBL/GenBank/DDBJ databases">
        <title>Draft genome sequence of Microbispora sp. RL4-1S isolated from rice leaves in Thailand.</title>
        <authorList>
            <person name="Muangham S."/>
            <person name="Duangmal K."/>
        </authorList>
    </citation>
    <scope>NUCLEOTIDE SEQUENCE</scope>
    <source>
        <strain evidence="2">RL4-1S</strain>
    </source>
</reference>
<evidence type="ECO:0000256" key="1">
    <source>
        <dbReference type="SAM" id="Phobius"/>
    </source>
</evidence>
<evidence type="ECO:0000313" key="2">
    <source>
        <dbReference type="EMBL" id="MBP2707566.1"/>
    </source>
</evidence>
<feature type="transmembrane region" description="Helical" evidence="1">
    <location>
        <begin position="80"/>
        <end position="100"/>
    </location>
</feature>